<evidence type="ECO:0000313" key="2">
    <source>
        <dbReference type="EMBL" id="BCT93734.1"/>
    </source>
</evidence>
<dbReference type="EMBL" id="AP024545">
    <property type="protein sequence ID" value="BCT93734.1"/>
    <property type="molecule type" value="Genomic_DNA"/>
</dbReference>
<evidence type="ECO:0000313" key="3">
    <source>
        <dbReference type="Proteomes" id="UP000681317"/>
    </source>
</evidence>
<sequence length="52" mass="6198">MNPIWGNLIGAGIVLMTVVFVAIWYWAWRPRHKRKFDAMARLPMHDTDEDDR</sequence>
<reference evidence="2 3" key="1">
    <citation type="submission" date="2021-03" db="EMBL/GenBank/DDBJ databases">
        <title>Complete Genome Sequences of Two Lysobacter Strains Isolated from Sea Water (Lysobacter caseinilyticus) and Soil (Lysobacter helvus) in South Korea.</title>
        <authorList>
            <person name="Watanabe Y."/>
            <person name="Arakawa K."/>
        </authorList>
    </citation>
    <scope>NUCLEOTIDE SEQUENCE [LARGE SCALE GENOMIC DNA]</scope>
    <source>
        <strain evidence="2 3">KVB24</strain>
    </source>
</reference>
<dbReference type="Proteomes" id="UP000681317">
    <property type="component" value="Chromosome"/>
</dbReference>
<name>A0ABM7Q8K6_9GAMM</name>
<keyword evidence="1" id="KW-0812">Transmembrane</keyword>
<proteinExistence type="predicted"/>
<keyword evidence="3" id="KW-1185">Reference proteome</keyword>
<protein>
    <recommendedName>
        <fullName evidence="4">Cbb3-type cytochrome c oxidase subunit 3</fullName>
    </recommendedName>
</protein>
<dbReference type="RefSeq" id="WP_213434654.1">
    <property type="nucleotide sequence ID" value="NZ_AP024545.1"/>
</dbReference>
<keyword evidence="1" id="KW-0472">Membrane</keyword>
<dbReference type="Pfam" id="PF05545">
    <property type="entry name" value="FixQ"/>
    <property type="match status" value="1"/>
</dbReference>
<evidence type="ECO:0008006" key="4">
    <source>
        <dbReference type="Google" id="ProtNLM"/>
    </source>
</evidence>
<accession>A0ABM7Q8K6</accession>
<feature type="transmembrane region" description="Helical" evidence="1">
    <location>
        <begin position="6"/>
        <end position="27"/>
    </location>
</feature>
<keyword evidence="1" id="KW-1133">Transmembrane helix</keyword>
<gene>
    <name evidence="2" type="ORF">LYSCAS_27580</name>
</gene>
<evidence type="ECO:0000256" key="1">
    <source>
        <dbReference type="SAM" id="Phobius"/>
    </source>
</evidence>
<dbReference type="InterPro" id="IPR008621">
    <property type="entry name" value="Cbb3-typ_cyt_oxidase_comp"/>
</dbReference>
<organism evidence="2 3">
    <name type="scientific">Noviluteimonas caseinilytica</name>
    <dbReference type="NCBI Taxonomy" id="2675101"/>
    <lineage>
        <taxon>Bacteria</taxon>
        <taxon>Pseudomonadati</taxon>
        <taxon>Pseudomonadota</taxon>
        <taxon>Gammaproteobacteria</taxon>
        <taxon>Lysobacterales</taxon>
        <taxon>Lysobacteraceae</taxon>
        <taxon>Noviluteimonas</taxon>
    </lineage>
</organism>